<evidence type="ECO:0000256" key="1">
    <source>
        <dbReference type="ARBA" id="ARBA00022553"/>
    </source>
</evidence>
<dbReference type="EMBL" id="QRGA01000012">
    <property type="protein sequence ID" value="RDU96830.1"/>
    <property type="molecule type" value="Genomic_DNA"/>
</dbReference>
<dbReference type="SMART" id="SM00448">
    <property type="entry name" value="REC"/>
    <property type="match status" value="1"/>
</dbReference>
<dbReference type="AlphaFoldDB" id="A0A3D8JVE8"/>
<dbReference type="InterPro" id="IPR039420">
    <property type="entry name" value="WalR-like"/>
</dbReference>
<gene>
    <name evidence="8" type="ORF">DWV00_21420</name>
</gene>
<accession>A0A3D8JVE8</accession>
<organism evidence="8 9">
    <name type="scientific">Trinickia dinghuensis</name>
    <dbReference type="NCBI Taxonomy" id="2291023"/>
    <lineage>
        <taxon>Bacteria</taxon>
        <taxon>Pseudomonadati</taxon>
        <taxon>Pseudomonadota</taxon>
        <taxon>Betaproteobacteria</taxon>
        <taxon>Burkholderiales</taxon>
        <taxon>Burkholderiaceae</taxon>
        <taxon>Trinickia</taxon>
    </lineage>
</organism>
<evidence type="ECO:0000256" key="3">
    <source>
        <dbReference type="ARBA" id="ARBA00023125"/>
    </source>
</evidence>
<keyword evidence="9" id="KW-1185">Reference proteome</keyword>
<dbReference type="GO" id="GO:0032993">
    <property type="term" value="C:protein-DNA complex"/>
    <property type="evidence" value="ECO:0007669"/>
    <property type="project" value="TreeGrafter"/>
</dbReference>
<feature type="modified residue" description="4-aspartylphosphate" evidence="4">
    <location>
        <position position="51"/>
    </location>
</feature>
<evidence type="ECO:0000256" key="4">
    <source>
        <dbReference type="PROSITE-ProRule" id="PRU00169"/>
    </source>
</evidence>
<dbReference type="InterPro" id="IPR011006">
    <property type="entry name" value="CheY-like_superfamily"/>
</dbReference>
<feature type="domain" description="Response regulatory" evidence="6">
    <location>
        <begin position="2"/>
        <end position="117"/>
    </location>
</feature>
<dbReference type="GO" id="GO:0000976">
    <property type="term" value="F:transcription cis-regulatory region binding"/>
    <property type="evidence" value="ECO:0007669"/>
    <property type="project" value="TreeGrafter"/>
</dbReference>
<feature type="DNA-binding region" description="OmpR/PhoB-type" evidence="5">
    <location>
        <begin position="129"/>
        <end position="228"/>
    </location>
</feature>
<dbReference type="CDD" id="cd17574">
    <property type="entry name" value="REC_OmpR"/>
    <property type="match status" value="1"/>
</dbReference>
<evidence type="ECO:0000259" key="7">
    <source>
        <dbReference type="PROSITE" id="PS51755"/>
    </source>
</evidence>
<evidence type="ECO:0000313" key="9">
    <source>
        <dbReference type="Proteomes" id="UP000256838"/>
    </source>
</evidence>
<reference evidence="8 9" key="1">
    <citation type="submission" date="2018-08" db="EMBL/GenBank/DDBJ databases">
        <title>Paraburkholderia sp. DHOM06 isolated from forest soil.</title>
        <authorList>
            <person name="Gao Z.-H."/>
            <person name="Qiu L.-H."/>
        </authorList>
    </citation>
    <scope>NUCLEOTIDE SEQUENCE [LARGE SCALE GENOMIC DNA]</scope>
    <source>
        <strain evidence="8 9">DHOM06</strain>
    </source>
</reference>
<dbReference type="Gene3D" id="3.40.50.2300">
    <property type="match status" value="1"/>
</dbReference>
<dbReference type="RefSeq" id="WP_115535619.1">
    <property type="nucleotide sequence ID" value="NZ_QRGA01000012.1"/>
</dbReference>
<evidence type="ECO:0000256" key="5">
    <source>
        <dbReference type="PROSITE-ProRule" id="PRU01091"/>
    </source>
</evidence>
<dbReference type="GO" id="GO:0006355">
    <property type="term" value="P:regulation of DNA-templated transcription"/>
    <property type="evidence" value="ECO:0007669"/>
    <property type="project" value="InterPro"/>
</dbReference>
<dbReference type="SUPFAM" id="SSF52172">
    <property type="entry name" value="CheY-like"/>
    <property type="match status" value="1"/>
</dbReference>
<protein>
    <submittedName>
        <fullName evidence="8">DNA-binding response regulator</fullName>
    </submittedName>
</protein>
<name>A0A3D8JVE8_9BURK</name>
<dbReference type="InterPro" id="IPR001789">
    <property type="entry name" value="Sig_transdc_resp-reg_receiver"/>
</dbReference>
<sequence length="247" mass="27577">MKIAYLEDDEVLAEHIGEVLRAAGHECDLFRDGSQLIRRLKRDRFDLILLDWCVPGVTGHQVTIWARANLSERVPILFMTSRSLEADVVTALAAGADDYMIKPIRTSELLARIDALGRRAYPESDADAQSIIEVGRYRINPVSRACFLGETPIELTGREFDLVLLLFQHVGRVLSREHIGGTLWGQPQSAISRTLDTHMSRVRSKLQLKPDNGVRLAPVYGHGYRLEIVPDAPADPRTHGTLQAGHV</sequence>
<dbReference type="PROSITE" id="PS51755">
    <property type="entry name" value="OMPR_PHOB"/>
    <property type="match status" value="1"/>
</dbReference>
<dbReference type="Proteomes" id="UP000256838">
    <property type="component" value="Unassembled WGS sequence"/>
</dbReference>
<dbReference type="Pfam" id="PF00072">
    <property type="entry name" value="Response_reg"/>
    <property type="match status" value="1"/>
</dbReference>
<evidence type="ECO:0000313" key="8">
    <source>
        <dbReference type="EMBL" id="RDU96830.1"/>
    </source>
</evidence>
<dbReference type="PANTHER" id="PTHR48111">
    <property type="entry name" value="REGULATOR OF RPOS"/>
    <property type="match status" value="1"/>
</dbReference>
<dbReference type="InterPro" id="IPR001867">
    <property type="entry name" value="OmpR/PhoB-type_DNA-bd"/>
</dbReference>
<dbReference type="Gene3D" id="6.10.250.690">
    <property type="match status" value="1"/>
</dbReference>
<keyword evidence="2" id="KW-0902">Two-component regulatory system</keyword>
<dbReference type="PANTHER" id="PTHR48111:SF40">
    <property type="entry name" value="PHOSPHATE REGULON TRANSCRIPTIONAL REGULATORY PROTEIN PHOB"/>
    <property type="match status" value="1"/>
</dbReference>
<feature type="domain" description="OmpR/PhoB-type" evidence="7">
    <location>
        <begin position="129"/>
        <end position="228"/>
    </location>
</feature>
<comment type="caution">
    <text evidence="8">The sequence shown here is derived from an EMBL/GenBank/DDBJ whole genome shotgun (WGS) entry which is preliminary data.</text>
</comment>
<dbReference type="GO" id="GO:0005829">
    <property type="term" value="C:cytosol"/>
    <property type="evidence" value="ECO:0007669"/>
    <property type="project" value="TreeGrafter"/>
</dbReference>
<dbReference type="GO" id="GO:0000156">
    <property type="term" value="F:phosphorelay response regulator activity"/>
    <property type="evidence" value="ECO:0007669"/>
    <property type="project" value="TreeGrafter"/>
</dbReference>
<evidence type="ECO:0000256" key="2">
    <source>
        <dbReference type="ARBA" id="ARBA00023012"/>
    </source>
</evidence>
<dbReference type="PROSITE" id="PS50110">
    <property type="entry name" value="RESPONSE_REGULATORY"/>
    <property type="match status" value="1"/>
</dbReference>
<dbReference type="CDD" id="cd00383">
    <property type="entry name" value="trans_reg_C"/>
    <property type="match status" value="1"/>
</dbReference>
<keyword evidence="1 4" id="KW-0597">Phosphoprotein</keyword>
<dbReference type="Gene3D" id="1.10.10.10">
    <property type="entry name" value="Winged helix-like DNA-binding domain superfamily/Winged helix DNA-binding domain"/>
    <property type="match status" value="1"/>
</dbReference>
<evidence type="ECO:0000259" key="6">
    <source>
        <dbReference type="PROSITE" id="PS50110"/>
    </source>
</evidence>
<dbReference type="InterPro" id="IPR036388">
    <property type="entry name" value="WH-like_DNA-bd_sf"/>
</dbReference>
<proteinExistence type="predicted"/>
<keyword evidence="3 5" id="KW-0238">DNA-binding</keyword>
<dbReference type="SMART" id="SM00862">
    <property type="entry name" value="Trans_reg_C"/>
    <property type="match status" value="1"/>
</dbReference>
<dbReference type="Pfam" id="PF00486">
    <property type="entry name" value="Trans_reg_C"/>
    <property type="match status" value="1"/>
</dbReference>
<dbReference type="OrthoDB" id="9802426at2"/>